<gene>
    <name evidence="4" type="ORF">HMPREF9703_00404</name>
</gene>
<dbReference type="PATRIC" id="fig|883103.3.peg.403"/>
<evidence type="ECO:0000259" key="3">
    <source>
        <dbReference type="PROSITE" id="PS50977"/>
    </source>
</evidence>
<name>H3NCX3_9LACT</name>
<evidence type="ECO:0000313" key="4">
    <source>
        <dbReference type="EMBL" id="EHR34566.1"/>
    </source>
</evidence>
<dbReference type="EMBL" id="AGEF01000004">
    <property type="protein sequence ID" value="EHR34566.1"/>
    <property type="molecule type" value="Genomic_DNA"/>
</dbReference>
<dbReference type="InterPro" id="IPR050624">
    <property type="entry name" value="HTH-type_Tx_Regulator"/>
</dbReference>
<dbReference type="SUPFAM" id="SSF46689">
    <property type="entry name" value="Homeodomain-like"/>
    <property type="match status" value="1"/>
</dbReference>
<organism evidence="4 5">
    <name type="scientific">Dolosigranulum pigrum ATCC 51524</name>
    <dbReference type="NCBI Taxonomy" id="883103"/>
    <lineage>
        <taxon>Bacteria</taxon>
        <taxon>Bacillati</taxon>
        <taxon>Bacillota</taxon>
        <taxon>Bacilli</taxon>
        <taxon>Lactobacillales</taxon>
        <taxon>Carnobacteriaceae</taxon>
        <taxon>Dolosigranulum</taxon>
    </lineage>
</organism>
<dbReference type="eggNOG" id="COG1309">
    <property type="taxonomic scope" value="Bacteria"/>
</dbReference>
<reference evidence="4 5" key="1">
    <citation type="submission" date="2012-01" db="EMBL/GenBank/DDBJ databases">
        <title>The Genome Sequence of Dolosigranulum pigrum ATCC 51524.</title>
        <authorList>
            <consortium name="The Broad Institute Genome Sequencing Platform"/>
            <person name="Earl A."/>
            <person name="Ward D."/>
            <person name="Feldgarden M."/>
            <person name="Gevers D."/>
            <person name="Huys G."/>
            <person name="Young S.K."/>
            <person name="Zeng Q."/>
            <person name="Gargeya S."/>
            <person name="Fitzgerald M."/>
            <person name="Haas B."/>
            <person name="Abouelleil A."/>
            <person name="Alvarado L."/>
            <person name="Arachchi H.M."/>
            <person name="Berlin A."/>
            <person name="Chapman S.B."/>
            <person name="Gearin G."/>
            <person name="Goldberg J."/>
            <person name="Griggs A."/>
            <person name="Gujja S."/>
            <person name="Hansen M."/>
            <person name="Heiman D."/>
            <person name="Howarth C."/>
            <person name="Larimer J."/>
            <person name="Lui A."/>
            <person name="MacDonald P.J.P."/>
            <person name="McCowen C."/>
            <person name="Montmayeur A."/>
            <person name="Murphy C."/>
            <person name="Neiman D."/>
            <person name="Pearson M."/>
            <person name="Priest M."/>
            <person name="Roberts A."/>
            <person name="Saif S."/>
            <person name="Shea T."/>
            <person name="Sisk P."/>
            <person name="Stolte C."/>
            <person name="Sykes S."/>
            <person name="Wortman J."/>
            <person name="Nusbaum C."/>
            <person name="Birren B."/>
        </authorList>
    </citation>
    <scope>NUCLEOTIDE SEQUENCE [LARGE SCALE GENOMIC DNA]</scope>
    <source>
        <strain evidence="4 5">ATCC 51524</strain>
    </source>
</reference>
<comment type="caution">
    <text evidence="4">The sequence shown here is derived from an EMBL/GenBank/DDBJ whole genome shotgun (WGS) entry which is preliminary data.</text>
</comment>
<keyword evidence="1 2" id="KW-0238">DNA-binding</keyword>
<dbReference type="Gene3D" id="1.10.357.10">
    <property type="entry name" value="Tetracycline Repressor, domain 2"/>
    <property type="match status" value="1"/>
</dbReference>
<dbReference type="PANTHER" id="PTHR43479">
    <property type="entry name" value="ACREF/ENVCD OPERON REPRESSOR-RELATED"/>
    <property type="match status" value="1"/>
</dbReference>
<evidence type="ECO:0000313" key="5">
    <source>
        <dbReference type="Proteomes" id="UP000003599"/>
    </source>
</evidence>
<proteinExistence type="predicted"/>
<protein>
    <recommendedName>
        <fullName evidence="3">HTH tetR-type domain-containing protein</fullName>
    </recommendedName>
</protein>
<evidence type="ECO:0000256" key="2">
    <source>
        <dbReference type="PROSITE-ProRule" id="PRU00335"/>
    </source>
</evidence>
<sequence>MFIFKVNLIFCLISLDNNLFQVLELNKPTLVSVKGDDLLSKKLSADKRKHQIQQAAKEIFLKKGFDRTVMKDIMEATGLSRGGLYHHYSSTSEILCDILKTGNQQRIDTMEKTFDQSTERSSTVLAQLTVDKMLASNDYLRIYVMFLSELKNDQSLIELHDQLKAMSIANIQELLKQFNYPPLPDNQYEFLTNLINTFLVGCDVLGVRENFNKQRSALVCMLKTYFDTINESEEKQ</sequence>
<evidence type="ECO:0000256" key="1">
    <source>
        <dbReference type="ARBA" id="ARBA00023125"/>
    </source>
</evidence>
<dbReference type="AlphaFoldDB" id="H3NCX3"/>
<dbReference type="HOGENOM" id="CLU_102488_0_0_9"/>
<feature type="DNA-binding region" description="H-T-H motif" evidence="2">
    <location>
        <begin position="69"/>
        <end position="88"/>
    </location>
</feature>
<keyword evidence="5" id="KW-1185">Reference proteome</keyword>
<dbReference type="InterPro" id="IPR001647">
    <property type="entry name" value="HTH_TetR"/>
</dbReference>
<dbReference type="GO" id="GO:0003677">
    <property type="term" value="F:DNA binding"/>
    <property type="evidence" value="ECO:0007669"/>
    <property type="project" value="UniProtKB-UniRule"/>
</dbReference>
<feature type="domain" description="HTH tetR-type" evidence="3">
    <location>
        <begin position="46"/>
        <end position="106"/>
    </location>
</feature>
<dbReference type="Proteomes" id="UP000003599">
    <property type="component" value="Unassembled WGS sequence"/>
</dbReference>
<dbReference type="PROSITE" id="PS50977">
    <property type="entry name" value="HTH_TETR_2"/>
    <property type="match status" value="1"/>
</dbReference>
<dbReference type="PANTHER" id="PTHR43479:SF11">
    <property type="entry name" value="ACREF_ENVCD OPERON REPRESSOR-RELATED"/>
    <property type="match status" value="1"/>
</dbReference>
<accession>H3NCX3</accession>
<dbReference type="PRINTS" id="PR00455">
    <property type="entry name" value="HTHTETR"/>
</dbReference>
<dbReference type="Pfam" id="PF00440">
    <property type="entry name" value="TetR_N"/>
    <property type="match status" value="1"/>
</dbReference>
<dbReference type="InterPro" id="IPR009057">
    <property type="entry name" value="Homeodomain-like_sf"/>
</dbReference>